<dbReference type="PIRSF" id="PIRSF000189">
    <property type="entry name" value="D-aa_oxidase"/>
    <property type="match status" value="1"/>
</dbReference>
<dbReference type="Gene3D" id="3.30.9.10">
    <property type="entry name" value="D-Amino Acid Oxidase, subunit A, domain 2"/>
    <property type="match status" value="1"/>
</dbReference>
<keyword evidence="3" id="KW-0285">Flavoprotein</keyword>
<sequence>MSSAVVIVGAGVVGLTTALQLIQDGILPSQITIVAKDGPDKTTSFVAGALWECPPYRMEASPSVLKWCEATFRKYVQLMRDYPESGMHIVPNITVSQHPIKTNIAAKAMAPSYRESSDLTSPAMLQWLQAHGASELRSFHHLQHYDAVVADMGVYLNWLKDQLAARRVHINIQNVVDLRELATPGTVVVNCTGLFKDDPAMFPCKGQVVMVHAPWIRSAICDEDSGAYMIPRPNGNLICGGTAENNVWNTDVLEEVTKRILRTCALVVPSVARAKMVAARAGLRPERKGGVRIEVETTPSGGHLVHHYGHGGSGFCLAWGTAVEASALVRQCLAHRSKL</sequence>
<accession>A0A024USY2</accession>
<feature type="binding site" evidence="6">
    <location>
        <position position="312"/>
    </location>
    <ligand>
        <name>D-dopa</name>
        <dbReference type="ChEBI" id="CHEBI:149689"/>
    </ligand>
</feature>
<keyword evidence="5" id="KW-0560">Oxidoreductase</keyword>
<dbReference type="GeneID" id="20078542"/>
<dbReference type="GO" id="GO:0071949">
    <property type="term" value="F:FAD binding"/>
    <property type="evidence" value="ECO:0007669"/>
    <property type="project" value="InterPro"/>
</dbReference>
<dbReference type="GO" id="GO:0005737">
    <property type="term" value="C:cytoplasm"/>
    <property type="evidence" value="ECO:0007669"/>
    <property type="project" value="TreeGrafter"/>
</dbReference>
<dbReference type="Pfam" id="PF01266">
    <property type="entry name" value="DAO"/>
    <property type="match status" value="1"/>
</dbReference>
<dbReference type="EMBL" id="KI913953">
    <property type="protein sequence ID" value="ETW09022.1"/>
    <property type="molecule type" value="Genomic_DNA"/>
</dbReference>
<feature type="binding site" evidence="6">
    <location>
        <position position="175"/>
    </location>
    <ligand>
        <name>FAD</name>
        <dbReference type="ChEBI" id="CHEBI:57692"/>
    </ligand>
</feature>
<dbReference type="InterPro" id="IPR006181">
    <property type="entry name" value="D-amino_acid_oxidase_CS"/>
</dbReference>
<dbReference type="STRING" id="157072.A0A024USY2"/>
<evidence type="ECO:0000256" key="6">
    <source>
        <dbReference type="PIRSR" id="PIRSR000189-1"/>
    </source>
</evidence>
<evidence type="ECO:0000256" key="4">
    <source>
        <dbReference type="ARBA" id="ARBA00022827"/>
    </source>
</evidence>
<proteinExistence type="inferred from homology"/>
<comment type="cofactor">
    <cofactor evidence="1 6">
        <name>FAD</name>
        <dbReference type="ChEBI" id="CHEBI:57692"/>
    </cofactor>
</comment>
<evidence type="ECO:0000313" key="8">
    <source>
        <dbReference type="EMBL" id="ETW09022.1"/>
    </source>
</evidence>
<evidence type="ECO:0000256" key="2">
    <source>
        <dbReference type="ARBA" id="ARBA00006730"/>
    </source>
</evidence>
<gene>
    <name evidence="8" type="ORF">H310_01492</name>
</gene>
<dbReference type="eggNOG" id="KOG3923">
    <property type="taxonomic scope" value="Eukaryota"/>
</dbReference>
<dbReference type="SUPFAM" id="SSF51971">
    <property type="entry name" value="Nucleotide-binding domain"/>
    <property type="match status" value="1"/>
</dbReference>
<feature type="binding site" evidence="6">
    <location>
        <position position="192"/>
    </location>
    <ligand>
        <name>FAD</name>
        <dbReference type="ChEBI" id="CHEBI:57692"/>
    </ligand>
</feature>
<evidence type="ECO:0000256" key="5">
    <source>
        <dbReference type="ARBA" id="ARBA00023002"/>
    </source>
</evidence>
<dbReference type="PANTHER" id="PTHR11530:SF11">
    <property type="entry name" value="D-ASPARTATE OXIDASE"/>
    <property type="match status" value="1"/>
</dbReference>
<dbReference type="AlphaFoldDB" id="A0A024USY2"/>
<dbReference type="PANTHER" id="PTHR11530">
    <property type="entry name" value="D-AMINO ACID OXIDASE"/>
    <property type="match status" value="1"/>
</dbReference>
<dbReference type="InterPro" id="IPR023209">
    <property type="entry name" value="DAO"/>
</dbReference>
<dbReference type="GO" id="GO:0019478">
    <property type="term" value="P:D-amino acid catabolic process"/>
    <property type="evidence" value="ECO:0007669"/>
    <property type="project" value="TreeGrafter"/>
</dbReference>
<name>A0A024USY2_9STRA</name>
<feature type="binding site" evidence="6">
    <location>
        <position position="228"/>
    </location>
    <ligand>
        <name>D-serine</name>
        <dbReference type="ChEBI" id="CHEBI:35247"/>
    </ligand>
</feature>
<dbReference type="VEuPathDB" id="FungiDB:H310_01492"/>
<organism evidence="8">
    <name type="scientific">Aphanomyces invadans</name>
    <dbReference type="NCBI Taxonomy" id="157072"/>
    <lineage>
        <taxon>Eukaryota</taxon>
        <taxon>Sar</taxon>
        <taxon>Stramenopiles</taxon>
        <taxon>Oomycota</taxon>
        <taxon>Saprolegniomycetes</taxon>
        <taxon>Saprolegniales</taxon>
        <taxon>Verrucalvaceae</taxon>
        <taxon>Aphanomyces</taxon>
    </lineage>
</organism>
<dbReference type="OrthoDB" id="2015447at2759"/>
<evidence type="ECO:0000256" key="3">
    <source>
        <dbReference type="ARBA" id="ARBA00022630"/>
    </source>
</evidence>
<dbReference type="RefSeq" id="XP_008862827.1">
    <property type="nucleotide sequence ID" value="XM_008864605.1"/>
</dbReference>
<reference evidence="8" key="1">
    <citation type="submission" date="2013-12" db="EMBL/GenBank/DDBJ databases">
        <title>The Genome Sequence of Aphanomyces invadans NJM9701.</title>
        <authorList>
            <consortium name="The Broad Institute Genomics Platform"/>
            <person name="Russ C."/>
            <person name="Tyler B."/>
            <person name="van West P."/>
            <person name="Dieguez-Uribeondo J."/>
            <person name="Young S.K."/>
            <person name="Zeng Q."/>
            <person name="Gargeya S."/>
            <person name="Fitzgerald M."/>
            <person name="Abouelleil A."/>
            <person name="Alvarado L."/>
            <person name="Chapman S.B."/>
            <person name="Gainer-Dewar J."/>
            <person name="Goldberg J."/>
            <person name="Griggs A."/>
            <person name="Gujja S."/>
            <person name="Hansen M."/>
            <person name="Howarth C."/>
            <person name="Imamovic A."/>
            <person name="Ireland A."/>
            <person name="Larimer J."/>
            <person name="McCowan C."/>
            <person name="Murphy C."/>
            <person name="Pearson M."/>
            <person name="Poon T.W."/>
            <person name="Priest M."/>
            <person name="Roberts A."/>
            <person name="Saif S."/>
            <person name="Shea T."/>
            <person name="Sykes S."/>
            <person name="Wortman J."/>
            <person name="Nusbaum C."/>
            <person name="Birren B."/>
        </authorList>
    </citation>
    <scope>NUCLEOTIDE SEQUENCE [LARGE SCALE GENOMIC DNA]</scope>
    <source>
        <strain evidence="8">NJM9701</strain>
    </source>
</reference>
<dbReference type="GO" id="GO:0003884">
    <property type="term" value="F:D-amino-acid oxidase activity"/>
    <property type="evidence" value="ECO:0007669"/>
    <property type="project" value="InterPro"/>
</dbReference>
<protein>
    <recommendedName>
        <fullName evidence="7">FAD dependent oxidoreductase domain-containing protein</fullName>
    </recommendedName>
</protein>
<keyword evidence="4 6" id="KW-0274">FAD</keyword>
<feature type="binding site" evidence="6">
    <location>
        <begin position="43"/>
        <end position="44"/>
    </location>
    <ligand>
        <name>FAD</name>
        <dbReference type="ChEBI" id="CHEBI:57692"/>
    </ligand>
</feature>
<evidence type="ECO:0000256" key="1">
    <source>
        <dbReference type="ARBA" id="ARBA00001974"/>
    </source>
</evidence>
<feature type="binding site" evidence="6">
    <location>
        <position position="284"/>
    </location>
    <ligand>
        <name>D-dopa</name>
        <dbReference type="ChEBI" id="CHEBI:149689"/>
    </ligand>
</feature>
<dbReference type="InterPro" id="IPR006076">
    <property type="entry name" value="FAD-dep_OxRdtase"/>
</dbReference>
<evidence type="ECO:0000259" key="7">
    <source>
        <dbReference type="Pfam" id="PF01266"/>
    </source>
</evidence>
<dbReference type="SUPFAM" id="SSF54373">
    <property type="entry name" value="FAD-linked reductases, C-terminal domain"/>
    <property type="match status" value="1"/>
</dbReference>
<comment type="similarity">
    <text evidence="2">Belongs to the DAMOX/DASOX family.</text>
</comment>
<dbReference type="PROSITE" id="PS00677">
    <property type="entry name" value="DAO"/>
    <property type="match status" value="1"/>
</dbReference>
<dbReference type="Gene3D" id="3.40.50.720">
    <property type="entry name" value="NAD(P)-binding Rossmann-like Domain"/>
    <property type="match status" value="1"/>
</dbReference>
<feature type="domain" description="FAD dependent oxidoreductase" evidence="7">
    <location>
        <begin position="5"/>
        <end position="326"/>
    </location>
</feature>